<keyword evidence="4 5" id="KW-0472">Membrane</keyword>
<protein>
    <submittedName>
        <fullName evidence="7">Uncharacterized protein</fullName>
    </submittedName>
</protein>
<evidence type="ECO:0000256" key="1">
    <source>
        <dbReference type="ARBA" id="ARBA00004141"/>
    </source>
</evidence>
<reference evidence="7 8" key="1">
    <citation type="submission" date="2024-04" db="EMBL/GenBank/DDBJ databases">
        <title>genome sequences of Mucor flavus KT1a and Helicostylum pulchrum KT1b strains isolation_sourced from the surface of a dry-aged beef.</title>
        <authorList>
            <person name="Toyotome T."/>
            <person name="Hosono M."/>
            <person name="Torimaru M."/>
            <person name="Fukuda K."/>
            <person name="Mikami N."/>
        </authorList>
    </citation>
    <scope>NUCLEOTIDE SEQUENCE [LARGE SCALE GENOMIC DNA]</scope>
    <source>
        <strain evidence="7 8">KT1b</strain>
    </source>
</reference>
<dbReference type="InterPro" id="IPR023395">
    <property type="entry name" value="MCP_dom_sf"/>
</dbReference>
<keyword evidence="8" id="KW-1185">Reference proteome</keyword>
<dbReference type="SUPFAM" id="SSF103506">
    <property type="entry name" value="Mitochondrial carrier"/>
    <property type="match status" value="1"/>
</dbReference>
<dbReference type="Gene3D" id="1.50.40.10">
    <property type="entry name" value="Mitochondrial carrier domain"/>
    <property type="match status" value="1"/>
</dbReference>
<dbReference type="Pfam" id="PF00153">
    <property type="entry name" value="Mito_carr"/>
    <property type="match status" value="1"/>
</dbReference>
<comment type="subcellular location">
    <subcellularLocation>
        <location evidence="1">Membrane</location>
        <topology evidence="1">Multi-pass membrane protein</topology>
    </subcellularLocation>
</comment>
<name>A0ABP9Y2C5_9FUNG</name>
<keyword evidence="3" id="KW-1133">Transmembrane helix</keyword>
<evidence type="ECO:0000256" key="5">
    <source>
        <dbReference type="PROSITE-ProRule" id="PRU00282"/>
    </source>
</evidence>
<evidence type="ECO:0000256" key="6">
    <source>
        <dbReference type="RuleBase" id="RU000488"/>
    </source>
</evidence>
<organism evidence="7 8">
    <name type="scientific">Helicostylum pulchrum</name>
    <dbReference type="NCBI Taxonomy" id="562976"/>
    <lineage>
        <taxon>Eukaryota</taxon>
        <taxon>Fungi</taxon>
        <taxon>Fungi incertae sedis</taxon>
        <taxon>Mucoromycota</taxon>
        <taxon>Mucoromycotina</taxon>
        <taxon>Mucoromycetes</taxon>
        <taxon>Mucorales</taxon>
        <taxon>Mucorineae</taxon>
        <taxon>Mucoraceae</taxon>
        <taxon>Helicostylum</taxon>
    </lineage>
</organism>
<evidence type="ECO:0000256" key="4">
    <source>
        <dbReference type="ARBA" id="ARBA00023136"/>
    </source>
</evidence>
<proteinExistence type="inferred from homology"/>
<evidence type="ECO:0000313" key="7">
    <source>
        <dbReference type="EMBL" id="GAA5800467.1"/>
    </source>
</evidence>
<dbReference type="PROSITE" id="PS50920">
    <property type="entry name" value="SOLCAR"/>
    <property type="match status" value="1"/>
</dbReference>
<comment type="similarity">
    <text evidence="6">Belongs to the mitochondrial carrier (TC 2.A.29) family.</text>
</comment>
<keyword evidence="2 5" id="KW-0812">Transmembrane</keyword>
<accession>A0ABP9Y2C5</accession>
<keyword evidence="6" id="KW-0813">Transport</keyword>
<evidence type="ECO:0000256" key="2">
    <source>
        <dbReference type="ARBA" id="ARBA00022692"/>
    </source>
</evidence>
<evidence type="ECO:0000256" key="3">
    <source>
        <dbReference type="ARBA" id="ARBA00022989"/>
    </source>
</evidence>
<comment type="caution">
    <text evidence="7">The sequence shown here is derived from an EMBL/GenBank/DDBJ whole genome shotgun (WGS) entry which is preliminary data.</text>
</comment>
<feature type="repeat" description="Solcar" evidence="5">
    <location>
        <begin position="9"/>
        <end position="66"/>
    </location>
</feature>
<dbReference type="Proteomes" id="UP001476247">
    <property type="component" value="Unassembled WGS sequence"/>
</dbReference>
<sequence length="66" mass="7072">MLQKDDKVLSIFQIGVAGSMAGSVMSFLNCPIELLKVKLQIQDPKGVMGLTGKLEPPVSIICVKRG</sequence>
<gene>
    <name evidence="7" type="ORF">HPULCUR_005897</name>
</gene>
<dbReference type="EMBL" id="BAABUJ010000015">
    <property type="protein sequence ID" value="GAA5800467.1"/>
    <property type="molecule type" value="Genomic_DNA"/>
</dbReference>
<evidence type="ECO:0000313" key="8">
    <source>
        <dbReference type="Proteomes" id="UP001476247"/>
    </source>
</evidence>
<dbReference type="InterPro" id="IPR018108">
    <property type="entry name" value="MCP_transmembrane"/>
</dbReference>